<dbReference type="InterPro" id="IPR006076">
    <property type="entry name" value="FAD-dep_OxRdtase"/>
</dbReference>
<dbReference type="InterPro" id="IPR036188">
    <property type="entry name" value="FAD/NAD-bd_sf"/>
</dbReference>
<dbReference type="SUPFAM" id="SSF51905">
    <property type="entry name" value="FAD/NAD(P)-binding domain"/>
    <property type="match status" value="1"/>
</dbReference>
<reference evidence="2 3" key="1">
    <citation type="submission" date="2019-07" db="EMBL/GenBank/DDBJ databases">
        <title>Whole genome shotgun sequence of Knoellia locipacati NBRC 109775.</title>
        <authorList>
            <person name="Hosoyama A."/>
            <person name="Uohara A."/>
            <person name="Ohji S."/>
            <person name="Ichikawa N."/>
        </authorList>
    </citation>
    <scope>NUCLEOTIDE SEQUENCE [LARGE SCALE GENOMIC DNA]</scope>
    <source>
        <strain evidence="2 3">NBRC 109775</strain>
    </source>
</reference>
<dbReference type="PANTHER" id="PTHR13847">
    <property type="entry name" value="SARCOSINE DEHYDROGENASE-RELATED"/>
    <property type="match status" value="1"/>
</dbReference>
<protein>
    <submittedName>
        <fullName evidence="2">FAD-dependent oxidoreductase</fullName>
    </submittedName>
</protein>
<evidence type="ECO:0000313" key="3">
    <source>
        <dbReference type="Proteomes" id="UP000321793"/>
    </source>
</evidence>
<dbReference type="OrthoDB" id="9805852at2"/>
<organism evidence="2 3">
    <name type="scientific">Knoellia locipacati</name>
    <dbReference type="NCBI Taxonomy" id="882824"/>
    <lineage>
        <taxon>Bacteria</taxon>
        <taxon>Bacillati</taxon>
        <taxon>Actinomycetota</taxon>
        <taxon>Actinomycetes</taxon>
        <taxon>Micrococcales</taxon>
        <taxon>Intrasporangiaceae</taxon>
        <taxon>Knoellia</taxon>
    </lineage>
</organism>
<dbReference type="Gene3D" id="3.30.9.10">
    <property type="entry name" value="D-Amino Acid Oxidase, subunit A, domain 2"/>
    <property type="match status" value="1"/>
</dbReference>
<dbReference type="EMBL" id="BKBA01000002">
    <property type="protein sequence ID" value="GEQ12053.1"/>
    <property type="molecule type" value="Genomic_DNA"/>
</dbReference>
<proteinExistence type="predicted"/>
<evidence type="ECO:0000259" key="1">
    <source>
        <dbReference type="Pfam" id="PF01266"/>
    </source>
</evidence>
<dbReference type="Gene3D" id="3.50.50.60">
    <property type="entry name" value="FAD/NAD(P)-binding domain"/>
    <property type="match status" value="1"/>
</dbReference>
<dbReference type="GO" id="GO:0005737">
    <property type="term" value="C:cytoplasm"/>
    <property type="evidence" value="ECO:0007669"/>
    <property type="project" value="TreeGrafter"/>
</dbReference>
<dbReference type="RefSeq" id="WP_147061783.1">
    <property type="nucleotide sequence ID" value="NZ_BAABDN010000001.1"/>
</dbReference>
<keyword evidence="3" id="KW-1185">Reference proteome</keyword>
<evidence type="ECO:0000313" key="2">
    <source>
        <dbReference type="EMBL" id="GEQ12053.1"/>
    </source>
</evidence>
<name>A0A512SVR8_9MICO</name>
<sequence length="460" mass="49276">MGTDPLWWDPATPRSYAAQQDPLLAHVSGVPTSADVVIVGAGFTGLWTAHYLLSAAPSLDVVVLEAEHVGFGASGRNGGWVSALWPVGPETLARRSGRTATLAMLAALRDTVDEVGRAADSLGIDCGFRKGGALVLARTAAQARRARAEVMLSQEWGTGTRWLGAAETREHLAATQLHGATFNPHCARVHPRRLVDGLARGVTRQGARIHQGVRVARIEPGRVTTTQGQVVEARHVLRGTEAWTAALPTERRTVAPVYSLVVATEPLSAPMWDAIGLRDGEVFSEHRHVITYGQRTVDGRLVFGGRGAPYHFGSRITPAQDHDDRVFTGLRHALRDLLPQLGDVGFTHAWGGPLGIARDWHPSVGYDAGTGLGWAGGYVGDGVAATNLAGRTLTDLVLGRRTPLTELPWVGHRSPRWEPEPLRWLGINAGLLLANAADREESITRRPAVLGRALSALTGH</sequence>
<dbReference type="Pfam" id="PF01266">
    <property type="entry name" value="DAO"/>
    <property type="match status" value="1"/>
</dbReference>
<feature type="domain" description="FAD dependent oxidoreductase" evidence="1">
    <location>
        <begin position="35"/>
        <end position="396"/>
    </location>
</feature>
<dbReference type="AlphaFoldDB" id="A0A512SVR8"/>
<comment type="caution">
    <text evidence="2">The sequence shown here is derived from an EMBL/GenBank/DDBJ whole genome shotgun (WGS) entry which is preliminary data.</text>
</comment>
<gene>
    <name evidence="2" type="ORF">KLO01_01000</name>
</gene>
<accession>A0A512SVR8</accession>
<dbReference type="PANTHER" id="PTHR13847:SF285">
    <property type="entry name" value="FAD DEPENDENT OXIDOREDUCTASE DOMAIN-CONTAINING PROTEIN"/>
    <property type="match status" value="1"/>
</dbReference>
<dbReference type="Proteomes" id="UP000321793">
    <property type="component" value="Unassembled WGS sequence"/>
</dbReference>